<keyword evidence="3" id="KW-0812">Transmembrane</keyword>
<dbReference type="InterPro" id="IPR042070">
    <property type="entry name" value="PucR_C-HTH_sf"/>
</dbReference>
<evidence type="ECO:0000259" key="4">
    <source>
        <dbReference type="SMART" id="SM00065"/>
    </source>
</evidence>
<dbReference type="SMART" id="SM00065">
    <property type="entry name" value="GAF"/>
    <property type="match status" value="1"/>
</dbReference>
<dbReference type="Gene3D" id="1.10.10.2840">
    <property type="entry name" value="PucR C-terminal helix-turn-helix domain"/>
    <property type="match status" value="1"/>
</dbReference>
<dbReference type="Proteomes" id="UP001305606">
    <property type="component" value="Chromosome"/>
</dbReference>
<feature type="compositionally biased region" description="Gly residues" evidence="2">
    <location>
        <begin position="424"/>
        <end position="466"/>
    </location>
</feature>
<evidence type="ECO:0000256" key="3">
    <source>
        <dbReference type="SAM" id="Phobius"/>
    </source>
</evidence>
<feature type="region of interest" description="Disordered" evidence="2">
    <location>
        <begin position="414"/>
        <end position="627"/>
    </location>
</feature>
<dbReference type="InterPro" id="IPR041522">
    <property type="entry name" value="CdaR_GGDEF"/>
</dbReference>
<proteinExistence type="inferred from homology"/>
<dbReference type="RefSeq" id="WP_311034475.1">
    <property type="nucleotide sequence ID" value="NZ_CP117522.1"/>
</dbReference>
<dbReference type="InterPro" id="IPR051448">
    <property type="entry name" value="CdaR-like_regulators"/>
</dbReference>
<keyword evidence="6" id="KW-1185">Reference proteome</keyword>
<evidence type="ECO:0000256" key="1">
    <source>
        <dbReference type="ARBA" id="ARBA00006754"/>
    </source>
</evidence>
<dbReference type="Pfam" id="PF01590">
    <property type="entry name" value="GAF"/>
    <property type="match status" value="1"/>
</dbReference>
<comment type="similarity">
    <text evidence="1">Belongs to the CdaR family.</text>
</comment>
<dbReference type="InterPro" id="IPR029016">
    <property type="entry name" value="GAF-like_dom_sf"/>
</dbReference>
<gene>
    <name evidence="5" type="ORF">PS467_06975</name>
</gene>
<protein>
    <submittedName>
        <fullName evidence="5">GAF domain-containing protein</fullName>
    </submittedName>
</protein>
<dbReference type="EMBL" id="CP117522">
    <property type="protein sequence ID" value="WNE95109.1"/>
    <property type="molecule type" value="Genomic_DNA"/>
</dbReference>
<evidence type="ECO:0000313" key="6">
    <source>
        <dbReference type="Proteomes" id="UP001305606"/>
    </source>
</evidence>
<dbReference type="SUPFAM" id="SSF55781">
    <property type="entry name" value="GAF domain-like"/>
    <property type="match status" value="1"/>
</dbReference>
<reference evidence="5 6" key="1">
    <citation type="submission" date="2023-02" db="EMBL/GenBank/DDBJ databases">
        <title>Streptomyces sp. SCA4-21 with antifungal activity against Fusarium oxysporum f. sp. cubense, Streptomyces sp. SCA2-17 with antifungal activity against Fusarium oxysporum f. sp. cubense.</title>
        <authorList>
            <person name="Qi D."/>
        </authorList>
    </citation>
    <scope>NUCLEOTIDE SEQUENCE [LARGE SCALE GENOMIC DNA]</scope>
    <source>
        <strain evidence="5 6">SCA4-21</strain>
    </source>
</reference>
<feature type="compositionally biased region" description="Gly residues" evidence="2">
    <location>
        <begin position="611"/>
        <end position="622"/>
    </location>
</feature>
<dbReference type="PANTHER" id="PTHR33744">
    <property type="entry name" value="CARBOHYDRATE DIACID REGULATOR"/>
    <property type="match status" value="1"/>
</dbReference>
<accession>A0ABY9UZ30</accession>
<dbReference type="Pfam" id="PF13556">
    <property type="entry name" value="HTH_30"/>
    <property type="match status" value="1"/>
</dbReference>
<keyword evidence="3" id="KW-1133">Transmembrane helix</keyword>
<dbReference type="PANTHER" id="PTHR33744:SF1">
    <property type="entry name" value="DNA-BINDING TRANSCRIPTIONAL ACTIVATOR ADER"/>
    <property type="match status" value="1"/>
</dbReference>
<feature type="compositionally biased region" description="Gly residues" evidence="2">
    <location>
        <begin position="523"/>
        <end position="536"/>
    </location>
</feature>
<feature type="compositionally biased region" description="Low complexity" evidence="2">
    <location>
        <begin position="513"/>
        <end position="522"/>
    </location>
</feature>
<feature type="compositionally biased region" description="Low complexity" evidence="2">
    <location>
        <begin position="577"/>
        <end position="591"/>
    </location>
</feature>
<organism evidence="5 6">
    <name type="scientific">Streptomyces luomodiensis</name>
    <dbReference type="NCBI Taxonomy" id="3026192"/>
    <lineage>
        <taxon>Bacteria</taxon>
        <taxon>Bacillati</taxon>
        <taxon>Actinomycetota</taxon>
        <taxon>Actinomycetes</taxon>
        <taxon>Kitasatosporales</taxon>
        <taxon>Streptomycetaceae</taxon>
        <taxon>Streptomyces</taxon>
    </lineage>
</organism>
<sequence length="843" mass="84790">MPDDQPETPYLELLVRGAPAEAYERPVLRARADKAPADRLAALERAKLLALRVRGELEGRRRREAELSALFETAHDLAGLRDLDAVLQAIVQRARSLLGTEVAYLTLNDPTAGDTYMRVTDGSVSARFQQLRLGMGEGLGGLVAQTARPYVTESYFHDPRFQHTGTIDAGVRDEGLVAILGVPLLLGSGVIGVLFAADRRARVFEREQIALLGSFAAHAAVAIDTAHLLAETRTALTELEAANEIIRDRSGVIERASDVHDRLTELVLRGGGVHDVADAVAEVLSGSVEFVEADEAPAAAVDRSRADGRAVRDGEQDWVAAVSAGGELLGALILRGHPRLDPVDQRTLERAAMVTSLLQLARRSAGEAEQRVRGELLDDLLDAPDREPRLLRERAARLRADLDAPHVVLAASIEAPDTGTPAAGPGGSSAGGPGGTPTGGFDGAFRCGPGGAPGGGPGGTAGGRSGGMPRSGFGGASRSGPGGAPGSAPGGGSGGAPGGGSGGAPAGSGGAPRSGFGDAPRSGPGGAPGGGSGGMPRSGSNDAPRNGPGGTHRSGSAGRPGGGSGGAPGGGSGGMPRSGSNDAPRSGPCGAPVGGSGGTPGGAPGGASRSGSGGAAGSGAGGAHAEDAAGRRRLWSAASHLAATRHGLAATRDGGTVLLLPLAEGDTADALARRTARQLGTAVHAPVTVGASAPVAAPAGRPGEVAAGYAEARRCLAALRALGRAGQGAAAEDFGFLGLLLAGTRDGAPDGTGVQDFVTRTLGPVLDYDERRGTELIRTLDAYFAGGMSPARTKDALHVHVNTVAQRLERVGRLLGPDWQSPARSLEIQLALRLHRLASALGY</sequence>
<feature type="domain" description="GAF" evidence="4">
    <location>
        <begin position="82"/>
        <end position="233"/>
    </location>
</feature>
<name>A0ABY9UZ30_9ACTN</name>
<dbReference type="InterPro" id="IPR003018">
    <property type="entry name" value="GAF"/>
</dbReference>
<evidence type="ECO:0000256" key="2">
    <source>
        <dbReference type="SAM" id="MobiDB-lite"/>
    </source>
</evidence>
<dbReference type="InterPro" id="IPR025736">
    <property type="entry name" value="PucR_C-HTH_dom"/>
</dbReference>
<feature type="compositionally biased region" description="Gly residues" evidence="2">
    <location>
        <begin position="472"/>
        <end position="512"/>
    </location>
</feature>
<evidence type="ECO:0000313" key="5">
    <source>
        <dbReference type="EMBL" id="WNE95109.1"/>
    </source>
</evidence>
<feature type="compositionally biased region" description="Gly residues" evidence="2">
    <location>
        <begin position="592"/>
        <end position="605"/>
    </location>
</feature>
<dbReference type="Pfam" id="PF17853">
    <property type="entry name" value="GGDEF_2"/>
    <property type="match status" value="1"/>
</dbReference>
<feature type="compositionally biased region" description="Gly residues" evidence="2">
    <location>
        <begin position="547"/>
        <end position="576"/>
    </location>
</feature>
<keyword evidence="3" id="KW-0472">Membrane</keyword>
<dbReference type="Gene3D" id="3.30.450.40">
    <property type="match status" value="1"/>
</dbReference>
<feature type="transmembrane region" description="Helical" evidence="3">
    <location>
        <begin position="176"/>
        <end position="197"/>
    </location>
</feature>